<dbReference type="InterPro" id="IPR032867">
    <property type="entry name" value="DYW_dom"/>
</dbReference>
<evidence type="ECO:0000313" key="3">
    <source>
        <dbReference type="EMBL" id="KAF5954020.1"/>
    </source>
</evidence>
<comment type="similarity">
    <text evidence="1">Belongs to the PPR family. PCMP-H subfamily.</text>
</comment>
<proteinExistence type="inferred from homology"/>
<dbReference type="Pfam" id="PF14432">
    <property type="entry name" value="DYW_deaminase"/>
    <property type="match status" value="1"/>
</dbReference>
<evidence type="ECO:0000313" key="4">
    <source>
        <dbReference type="Proteomes" id="UP000593564"/>
    </source>
</evidence>
<feature type="domain" description="DYW" evidence="2">
    <location>
        <begin position="49"/>
        <end position="96"/>
    </location>
</feature>
<name>A0A7J7HME4_CAMSI</name>
<reference evidence="4" key="1">
    <citation type="journal article" date="2020" name="Nat. Commun.">
        <title>Genome assembly of wild tea tree DASZ reveals pedigree and selection history of tea varieties.</title>
        <authorList>
            <person name="Zhang W."/>
            <person name="Zhang Y."/>
            <person name="Qiu H."/>
            <person name="Guo Y."/>
            <person name="Wan H."/>
            <person name="Zhang X."/>
            <person name="Scossa F."/>
            <person name="Alseekh S."/>
            <person name="Zhang Q."/>
            <person name="Wang P."/>
            <person name="Xu L."/>
            <person name="Schmidt M.H."/>
            <person name="Jia X."/>
            <person name="Li D."/>
            <person name="Zhu A."/>
            <person name="Guo F."/>
            <person name="Chen W."/>
            <person name="Ni D."/>
            <person name="Usadel B."/>
            <person name="Fernie A.R."/>
            <person name="Wen W."/>
        </authorList>
    </citation>
    <scope>NUCLEOTIDE SEQUENCE [LARGE SCALE GENOMIC DNA]</scope>
    <source>
        <strain evidence="4">cv. G240</strain>
    </source>
</reference>
<keyword evidence="4" id="KW-1185">Reference proteome</keyword>
<dbReference type="EMBL" id="JACBKZ010000003">
    <property type="protein sequence ID" value="KAF5954020.1"/>
    <property type="molecule type" value="Genomic_DNA"/>
</dbReference>
<gene>
    <name evidence="3" type="ORF">HYC85_006876</name>
</gene>
<organism evidence="3 4">
    <name type="scientific">Camellia sinensis</name>
    <name type="common">Tea plant</name>
    <name type="synonym">Thea sinensis</name>
    <dbReference type="NCBI Taxonomy" id="4442"/>
    <lineage>
        <taxon>Eukaryota</taxon>
        <taxon>Viridiplantae</taxon>
        <taxon>Streptophyta</taxon>
        <taxon>Embryophyta</taxon>
        <taxon>Tracheophyta</taxon>
        <taxon>Spermatophyta</taxon>
        <taxon>Magnoliopsida</taxon>
        <taxon>eudicotyledons</taxon>
        <taxon>Gunneridae</taxon>
        <taxon>Pentapetalae</taxon>
        <taxon>asterids</taxon>
        <taxon>Ericales</taxon>
        <taxon>Theaceae</taxon>
        <taxon>Camellia</taxon>
    </lineage>
</organism>
<comment type="caution">
    <text evidence="3">The sequence shown here is derived from an EMBL/GenBank/DDBJ whole genome shotgun (WGS) entry which is preliminary data.</text>
</comment>
<evidence type="ECO:0000259" key="2">
    <source>
        <dbReference type="Pfam" id="PF14432"/>
    </source>
</evidence>
<dbReference type="AlphaFoldDB" id="A0A7J7HME4"/>
<accession>A0A7J7HME4</accession>
<reference evidence="3 4" key="2">
    <citation type="submission" date="2020-07" db="EMBL/GenBank/DDBJ databases">
        <title>Genome assembly of wild tea tree DASZ reveals pedigree and selection history of tea varieties.</title>
        <authorList>
            <person name="Zhang W."/>
        </authorList>
    </citation>
    <scope>NUCLEOTIDE SEQUENCE [LARGE SCALE GENOMIC DNA]</scope>
    <source>
        <strain evidence="4">cv. G240</strain>
        <tissue evidence="3">Leaf</tissue>
    </source>
</reference>
<dbReference type="GO" id="GO:0008270">
    <property type="term" value="F:zinc ion binding"/>
    <property type="evidence" value="ECO:0007669"/>
    <property type="project" value="InterPro"/>
</dbReference>
<evidence type="ECO:0000256" key="1">
    <source>
        <dbReference type="ARBA" id="ARBA00006643"/>
    </source>
</evidence>
<dbReference type="Proteomes" id="UP000593564">
    <property type="component" value="Unassembled WGS sequence"/>
</dbReference>
<sequence>MSEAHAMLGSAGDEGLKKLKNLSIACHLSQMLLDGVFSWGLQLESKNNDSIPLDLDNNTKEKVLHRHNERIAIAFALINMPVAKPITVKKNLRVVGRKIIVRYNSRCHHFEDGLRFCGDYW</sequence>
<protein>
    <recommendedName>
        <fullName evidence="2">DYW domain-containing protein</fullName>
    </recommendedName>
</protein>